<dbReference type="EMBL" id="HG994355">
    <property type="protein sequence ID" value="CAF2148604.1"/>
    <property type="molecule type" value="Genomic_DNA"/>
</dbReference>
<protein>
    <submittedName>
        <fullName evidence="1">(rape) hypothetical protein</fullName>
    </submittedName>
</protein>
<accession>A0A816XMY5</accession>
<proteinExistence type="predicted"/>
<reference evidence="1" key="1">
    <citation type="submission" date="2021-01" db="EMBL/GenBank/DDBJ databases">
        <authorList>
            <consortium name="Genoscope - CEA"/>
            <person name="William W."/>
        </authorList>
    </citation>
    <scope>NUCLEOTIDE SEQUENCE</scope>
</reference>
<gene>
    <name evidence="1" type="ORF">DARMORV10_A01P11420.1</name>
</gene>
<name>A0A816XMY5_BRANA</name>
<sequence>MASGPSITVHLGPVSARFEHDHNYRNLEQNEEKELGCHKVLRTETESNSYLKDSQTSIRKPTLSQLLGFNRFPRLDLLRR</sequence>
<dbReference type="AlphaFoldDB" id="A0A816XMY5"/>
<organism evidence="1">
    <name type="scientific">Brassica napus</name>
    <name type="common">Rape</name>
    <dbReference type="NCBI Taxonomy" id="3708"/>
    <lineage>
        <taxon>Eukaryota</taxon>
        <taxon>Viridiplantae</taxon>
        <taxon>Streptophyta</taxon>
        <taxon>Embryophyta</taxon>
        <taxon>Tracheophyta</taxon>
        <taxon>Spermatophyta</taxon>
        <taxon>Magnoliopsida</taxon>
        <taxon>eudicotyledons</taxon>
        <taxon>Gunneridae</taxon>
        <taxon>Pentapetalae</taxon>
        <taxon>rosids</taxon>
        <taxon>malvids</taxon>
        <taxon>Brassicales</taxon>
        <taxon>Brassicaceae</taxon>
        <taxon>Brassiceae</taxon>
        <taxon>Brassica</taxon>
    </lineage>
</organism>
<dbReference type="Proteomes" id="UP001295469">
    <property type="component" value="Chromosome A01"/>
</dbReference>
<evidence type="ECO:0000313" key="1">
    <source>
        <dbReference type="EMBL" id="CAF2148604.1"/>
    </source>
</evidence>